<comment type="catalytic activity">
    <reaction evidence="1">
        <text>ATP + protein L-histidine = ADP + protein N-phospho-L-histidine.</text>
        <dbReference type="EC" id="2.7.13.3"/>
    </reaction>
</comment>
<organism evidence="6 7">
    <name type="scientific">Vibrio rotiferianus</name>
    <dbReference type="NCBI Taxonomy" id="190895"/>
    <lineage>
        <taxon>Bacteria</taxon>
        <taxon>Pseudomonadati</taxon>
        <taxon>Pseudomonadota</taxon>
        <taxon>Gammaproteobacteria</taxon>
        <taxon>Vibrionales</taxon>
        <taxon>Vibrionaceae</taxon>
        <taxon>Vibrio</taxon>
    </lineage>
</organism>
<keyword evidence="6" id="KW-0808">Transferase</keyword>
<dbReference type="InterPro" id="IPR003661">
    <property type="entry name" value="HisK_dim/P_dom"/>
</dbReference>
<keyword evidence="5" id="KW-0902">Two-component regulatory system</keyword>
<dbReference type="PRINTS" id="PR00344">
    <property type="entry name" value="BCTRLSENSOR"/>
</dbReference>
<dbReference type="EMBL" id="AP019798">
    <property type="protein sequence ID" value="BBL88526.1"/>
    <property type="molecule type" value="Genomic_DNA"/>
</dbReference>
<keyword evidence="3" id="KW-0597">Phosphoprotein</keyword>
<dbReference type="InterPro" id="IPR005467">
    <property type="entry name" value="His_kinase_dom"/>
</dbReference>
<dbReference type="SMART" id="SM00448">
    <property type="entry name" value="REC"/>
    <property type="match status" value="1"/>
</dbReference>
<dbReference type="InterPro" id="IPR001789">
    <property type="entry name" value="Sig_transdc_resp-reg_receiver"/>
</dbReference>
<dbReference type="InterPro" id="IPR036890">
    <property type="entry name" value="HATPase_C_sf"/>
</dbReference>
<dbReference type="SUPFAM" id="SSF55874">
    <property type="entry name" value="ATPase domain of HSP90 chaperone/DNA topoisomerase II/histidine kinase"/>
    <property type="match status" value="1"/>
</dbReference>
<evidence type="ECO:0000313" key="7">
    <source>
        <dbReference type="Proteomes" id="UP000315115"/>
    </source>
</evidence>
<dbReference type="GO" id="GO:0016787">
    <property type="term" value="F:hydrolase activity"/>
    <property type="evidence" value="ECO:0007669"/>
    <property type="project" value="UniProtKB-KW"/>
</dbReference>
<dbReference type="InterPro" id="IPR003594">
    <property type="entry name" value="HATPase_dom"/>
</dbReference>
<gene>
    <name evidence="6" type="ORF">VroAM7_11790</name>
</gene>
<accession>A0A510I7Y6</accession>
<keyword evidence="4" id="KW-0378">Hydrolase</keyword>
<dbReference type="PANTHER" id="PTHR45339:SF1">
    <property type="entry name" value="HYBRID SIGNAL TRANSDUCTION HISTIDINE KINASE J"/>
    <property type="match status" value="1"/>
</dbReference>
<dbReference type="Gene3D" id="3.30.565.10">
    <property type="entry name" value="Histidine kinase-like ATPase, C-terminal domain"/>
    <property type="match status" value="1"/>
</dbReference>
<dbReference type="InterPro" id="IPR011006">
    <property type="entry name" value="CheY-like_superfamily"/>
</dbReference>
<dbReference type="SUPFAM" id="SSF52172">
    <property type="entry name" value="CheY-like"/>
    <property type="match status" value="1"/>
</dbReference>
<evidence type="ECO:0000313" key="6">
    <source>
        <dbReference type="EMBL" id="BBL88526.1"/>
    </source>
</evidence>
<dbReference type="Proteomes" id="UP000315115">
    <property type="component" value="Chromosome 1"/>
</dbReference>
<dbReference type="RefSeq" id="WP_138941987.1">
    <property type="nucleotide sequence ID" value="NZ_AP019798.1"/>
</dbReference>
<name>A0A510I7Y6_9VIBR</name>
<dbReference type="CDD" id="cd00082">
    <property type="entry name" value="HisKA"/>
    <property type="match status" value="1"/>
</dbReference>
<dbReference type="Gene3D" id="3.40.50.2300">
    <property type="match status" value="1"/>
</dbReference>
<dbReference type="CDD" id="cd17546">
    <property type="entry name" value="REC_hyHK_CKI1_RcsC-like"/>
    <property type="match status" value="1"/>
</dbReference>
<sequence length="851" mass="96185">MDILNLFDVMTYPKAITLVVTAGFVLAWIGYFINSLVRKHYDFKSGYYLYYIGYSFSLCLWILTNVYFHTELPLLLGKTLSIGLAVLSNLFAYSAFAFAYTFSCLLSAGVSKPELKSSQKLVLLAFSTVAIAINLVPGLTIIDVAFAAPSEFSIQFGPLTSLFFTLVFVLIILTLKNLFYIKGSKFRLIKVRSNYMIAGIVIFMLSTLTIQVGMTFFLNDFSLTWLPPALSISEMLFVGYALLTSRFYSARYLTYMVITAVFTAAMYSIPLVALYIPLSESHQLVTAAFICSFIGITWQSVFKQVSRYTSFLIYGEVLTPVQQILSLESEFKDSIDDAMHQLAFLLNISSEKLRLVTSSYTETVYENYLPNKKSALVFDELVERLEQSYSTERELQQLHEKMSSNKTALVLPLFGKGKSVTHLLISPHKIDNALFSNEEISALQTLLNRVQTTIEADRKIRQSRALANSIAHEMRNPLAQVQLQFEKLKQHIEKKSETADTLADIEKGQGAIQRGRQLIDIILREVSDNAQEHEPSSQISIQAAVQQAVQRYGFESAETSQRIHLSANNDFIANLNETLFSFVIFNLLRNAIYYFDSYPQSQIEIQYEIGQYENTLVFRDTGPGIDENILHRVFEDFFSHQKSGGSGLGLGYCQRVMRSFGGRIECQSVLGQYTEFYLYFPVVPNAIQPIDKKITNLQSLSAQPSKAITNRDGLQFNNVKVNAPTILIVDDKEVQRALVQMYLDKLKVNTIQANNGETAVNIFKSNHIDLVLMDVQMPIMNGFEASKKIKELSPNTPIIALSGESGARELELIHELMDDRLSKPTTITALNNILDRWLNNQHTREQEVEKI</sequence>
<reference evidence="7" key="1">
    <citation type="submission" date="2019-07" db="EMBL/GenBank/DDBJ databases">
        <title>Complete Genome Sequences of Vibrion rotiferianus strain AM7.</title>
        <authorList>
            <person name="Miyazaki K."/>
            <person name="Wiseschart A."/>
            <person name="Pootanakit K."/>
            <person name="Ishimori K."/>
            <person name="Kitahara K."/>
        </authorList>
    </citation>
    <scope>NUCLEOTIDE SEQUENCE [LARGE SCALE GENOMIC DNA]</scope>
    <source>
        <strain evidence="7">AM7</strain>
    </source>
</reference>
<evidence type="ECO:0000256" key="1">
    <source>
        <dbReference type="ARBA" id="ARBA00000085"/>
    </source>
</evidence>
<protein>
    <recommendedName>
        <fullName evidence="2">histidine kinase</fullName>
        <ecNumber evidence="2">2.7.13.3</ecNumber>
    </recommendedName>
</protein>
<evidence type="ECO:0000256" key="4">
    <source>
        <dbReference type="ARBA" id="ARBA00022801"/>
    </source>
</evidence>
<dbReference type="PANTHER" id="PTHR45339">
    <property type="entry name" value="HYBRID SIGNAL TRANSDUCTION HISTIDINE KINASE J"/>
    <property type="match status" value="1"/>
</dbReference>
<evidence type="ECO:0000256" key="2">
    <source>
        <dbReference type="ARBA" id="ARBA00012438"/>
    </source>
</evidence>
<dbReference type="PROSITE" id="PS50110">
    <property type="entry name" value="RESPONSE_REGULATORY"/>
    <property type="match status" value="1"/>
</dbReference>
<dbReference type="InterPro" id="IPR004358">
    <property type="entry name" value="Sig_transdc_His_kin-like_C"/>
</dbReference>
<proteinExistence type="predicted"/>
<dbReference type="SMART" id="SM00387">
    <property type="entry name" value="HATPase_c"/>
    <property type="match status" value="1"/>
</dbReference>
<dbReference type="Pfam" id="PF02518">
    <property type="entry name" value="HATPase_c"/>
    <property type="match status" value="1"/>
</dbReference>
<evidence type="ECO:0000256" key="3">
    <source>
        <dbReference type="ARBA" id="ARBA00022553"/>
    </source>
</evidence>
<dbReference type="AlphaFoldDB" id="A0A510I7Y6"/>
<dbReference type="InterPro" id="IPR036097">
    <property type="entry name" value="HisK_dim/P_sf"/>
</dbReference>
<dbReference type="EC" id="2.7.13.3" evidence="2"/>
<dbReference type="Pfam" id="PF00072">
    <property type="entry name" value="Response_reg"/>
    <property type="match status" value="1"/>
</dbReference>
<dbReference type="Gene3D" id="1.10.287.130">
    <property type="match status" value="1"/>
</dbReference>
<dbReference type="GO" id="GO:0000155">
    <property type="term" value="F:phosphorelay sensor kinase activity"/>
    <property type="evidence" value="ECO:0007669"/>
    <property type="project" value="InterPro"/>
</dbReference>
<evidence type="ECO:0000256" key="5">
    <source>
        <dbReference type="ARBA" id="ARBA00023012"/>
    </source>
</evidence>
<dbReference type="PROSITE" id="PS50109">
    <property type="entry name" value="HIS_KIN"/>
    <property type="match status" value="1"/>
</dbReference>
<dbReference type="SUPFAM" id="SSF47384">
    <property type="entry name" value="Homodimeric domain of signal transducing histidine kinase"/>
    <property type="match status" value="1"/>
</dbReference>
<keyword evidence="6" id="KW-0418">Kinase</keyword>